<comment type="caution">
    <text evidence="2">The sequence shown here is derived from an EMBL/GenBank/DDBJ whole genome shotgun (WGS) entry which is preliminary data.</text>
</comment>
<dbReference type="InterPro" id="IPR009515">
    <property type="entry name" value="DUF1138"/>
</dbReference>
<name>A0A822YK05_NELNU</name>
<sequence length="184" mass="21095">MSEVNCRSILLCITTYKRMRYSLYVAAILCGEVLYNCRVQSPVRYGRSGYRVRTLRKPQRVWQVVLRDTCLSICTLLKEKSSAEAELDDPNTIFSDWRLRSLLTMAAKYIVGAVLGTFGFAYVMDNLISDQKLFGGKTPKTVANKEWYDETDKKFQAWPRTAGPPVMMNPISRQNFIIKSHSES</sequence>
<dbReference type="EMBL" id="DUZY01000002">
    <property type="protein sequence ID" value="DAD29698.1"/>
    <property type="molecule type" value="Genomic_DNA"/>
</dbReference>
<feature type="transmembrane region" description="Helical" evidence="1">
    <location>
        <begin position="21"/>
        <end position="41"/>
    </location>
</feature>
<evidence type="ECO:0000313" key="3">
    <source>
        <dbReference type="Proteomes" id="UP000607653"/>
    </source>
</evidence>
<keyword evidence="3" id="KW-1185">Reference proteome</keyword>
<dbReference type="Pfam" id="PF06592">
    <property type="entry name" value="DUF1138"/>
    <property type="match status" value="1"/>
</dbReference>
<reference evidence="2 3" key="1">
    <citation type="journal article" date="2020" name="Mol. Biol. Evol.">
        <title>Distinct Expression and Methylation Patterns for Genes with Different Fates following a Single Whole-Genome Duplication in Flowering Plants.</title>
        <authorList>
            <person name="Shi T."/>
            <person name="Rahmani R.S."/>
            <person name="Gugger P.F."/>
            <person name="Wang M."/>
            <person name="Li H."/>
            <person name="Zhang Y."/>
            <person name="Li Z."/>
            <person name="Wang Q."/>
            <person name="Van de Peer Y."/>
            <person name="Marchal K."/>
            <person name="Chen J."/>
        </authorList>
    </citation>
    <scope>NUCLEOTIDE SEQUENCE [LARGE SCALE GENOMIC DNA]</scope>
    <source>
        <tissue evidence="2">Leaf</tissue>
    </source>
</reference>
<evidence type="ECO:0000256" key="1">
    <source>
        <dbReference type="SAM" id="Phobius"/>
    </source>
</evidence>
<organism evidence="2 3">
    <name type="scientific">Nelumbo nucifera</name>
    <name type="common">Sacred lotus</name>
    <dbReference type="NCBI Taxonomy" id="4432"/>
    <lineage>
        <taxon>Eukaryota</taxon>
        <taxon>Viridiplantae</taxon>
        <taxon>Streptophyta</taxon>
        <taxon>Embryophyta</taxon>
        <taxon>Tracheophyta</taxon>
        <taxon>Spermatophyta</taxon>
        <taxon>Magnoliopsida</taxon>
        <taxon>Proteales</taxon>
        <taxon>Nelumbonaceae</taxon>
        <taxon>Nelumbo</taxon>
    </lineage>
</organism>
<keyword evidence="1" id="KW-0812">Transmembrane</keyword>
<keyword evidence="1" id="KW-0472">Membrane</keyword>
<keyword evidence="1" id="KW-1133">Transmembrane helix</keyword>
<protein>
    <submittedName>
        <fullName evidence="2">Uncharacterized protein</fullName>
    </submittedName>
</protein>
<dbReference type="AlphaFoldDB" id="A0A822YK05"/>
<feature type="transmembrane region" description="Helical" evidence="1">
    <location>
        <begin position="106"/>
        <end position="124"/>
    </location>
</feature>
<dbReference type="PANTHER" id="PTHR34267">
    <property type="entry name" value="OS11G0161033 PROTEIN"/>
    <property type="match status" value="1"/>
</dbReference>
<proteinExistence type="predicted"/>
<gene>
    <name evidence="2" type="ORF">HUJ06_031166</name>
</gene>
<dbReference type="PANTHER" id="PTHR34267:SF17">
    <property type="entry name" value="OS06G0114500 PROTEIN"/>
    <property type="match status" value="1"/>
</dbReference>
<accession>A0A822YK05</accession>
<evidence type="ECO:0000313" key="2">
    <source>
        <dbReference type="EMBL" id="DAD29698.1"/>
    </source>
</evidence>
<dbReference type="Proteomes" id="UP000607653">
    <property type="component" value="Unassembled WGS sequence"/>
</dbReference>